<dbReference type="PANTHER" id="PTHR34475:SF1">
    <property type="entry name" value="CYTOSKELETON PROTEIN RODZ"/>
    <property type="match status" value="1"/>
</dbReference>
<feature type="region of interest" description="Disordered" evidence="1">
    <location>
        <begin position="76"/>
        <end position="105"/>
    </location>
</feature>
<organism evidence="4 5">
    <name type="scientific">Alkalihalobacillus trypoxylicola</name>
    <dbReference type="NCBI Taxonomy" id="519424"/>
    <lineage>
        <taxon>Bacteria</taxon>
        <taxon>Bacillati</taxon>
        <taxon>Bacillota</taxon>
        <taxon>Bacilli</taxon>
        <taxon>Bacillales</taxon>
        <taxon>Bacillaceae</taxon>
        <taxon>Alkalihalobacillus</taxon>
    </lineage>
</organism>
<name>A0A162F7V4_9BACI</name>
<dbReference type="Proteomes" id="UP000075806">
    <property type="component" value="Unassembled WGS sequence"/>
</dbReference>
<feature type="domain" description="HTH cro/C1-type" evidence="3">
    <location>
        <begin position="8"/>
        <end position="68"/>
    </location>
</feature>
<feature type="compositionally biased region" description="Acidic residues" evidence="1">
    <location>
        <begin position="158"/>
        <end position="191"/>
    </location>
</feature>
<evidence type="ECO:0000256" key="1">
    <source>
        <dbReference type="SAM" id="MobiDB-lite"/>
    </source>
</evidence>
<dbReference type="PROSITE" id="PS50943">
    <property type="entry name" value="HTH_CROC1"/>
    <property type="match status" value="1"/>
</dbReference>
<keyword evidence="2" id="KW-0472">Membrane</keyword>
<dbReference type="AlphaFoldDB" id="A0A162F7V4"/>
<evidence type="ECO:0000313" key="4">
    <source>
        <dbReference type="EMBL" id="KYG34994.1"/>
    </source>
</evidence>
<evidence type="ECO:0000259" key="3">
    <source>
        <dbReference type="PROSITE" id="PS50943"/>
    </source>
</evidence>
<accession>A0A162F7V4</accession>
<protein>
    <recommendedName>
        <fullName evidence="3">HTH cro/C1-type domain-containing protein</fullName>
    </recommendedName>
</protein>
<gene>
    <name evidence="4" type="ORF">AZF04_01275</name>
</gene>
<comment type="caution">
    <text evidence="4">The sequence shown here is derived from an EMBL/GenBank/DDBJ whole genome shotgun (WGS) entry which is preliminary data.</text>
</comment>
<keyword evidence="2" id="KW-0812">Transmembrane</keyword>
<dbReference type="InterPro" id="IPR001387">
    <property type="entry name" value="Cro/C1-type_HTH"/>
</dbReference>
<feature type="transmembrane region" description="Helical" evidence="2">
    <location>
        <begin position="109"/>
        <end position="130"/>
    </location>
</feature>
<dbReference type="CDD" id="cd00093">
    <property type="entry name" value="HTH_XRE"/>
    <property type="match status" value="1"/>
</dbReference>
<dbReference type="Gene3D" id="1.10.260.40">
    <property type="entry name" value="lambda repressor-like DNA-binding domains"/>
    <property type="match status" value="1"/>
</dbReference>
<dbReference type="InterPro" id="IPR010982">
    <property type="entry name" value="Lambda_DNA-bd_dom_sf"/>
</dbReference>
<dbReference type="RefSeq" id="WP_061947236.1">
    <property type="nucleotide sequence ID" value="NZ_LTAO01000001.1"/>
</dbReference>
<dbReference type="Pfam" id="PF13464">
    <property type="entry name" value="RodZ_C"/>
    <property type="match status" value="1"/>
</dbReference>
<dbReference type="InterPro" id="IPR050400">
    <property type="entry name" value="Bact_Cytoskel_RodZ"/>
</dbReference>
<dbReference type="STRING" id="519424.AZF04_01275"/>
<keyword evidence="5" id="KW-1185">Reference proteome</keyword>
<dbReference type="GO" id="GO:0003677">
    <property type="term" value="F:DNA binding"/>
    <property type="evidence" value="ECO:0007669"/>
    <property type="project" value="InterPro"/>
</dbReference>
<dbReference type="PANTHER" id="PTHR34475">
    <property type="match status" value="1"/>
</dbReference>
<dbReference type="OrthoDB" id="9797543at2"/>
<feature type="region of interest" description="Disordered" evidence="1">
    <location>
        <begin position="138"/>
        <end position="192"/>
    </location>
</feature>
<dbReference type="SUPFAM" id="SSF47413">
    <property type="entry name" value="lambda repressor-like DNA-binding domains"/>
    <property type="match status" value="1"/>
</dbReference>
<keyword evidence="2" id="KW-1133">Transmembrane helix</keyword>
<proteinExistence type="predicted"/>
<dbReference type="EMBL" id="LTAO01000001">
    <property type="protein sequence ID" value="KYG34994.1"/>
    <property type="molecule type" value="Genomic_DNA"/>
</dbReference>
<reference evidence="4" key="1">
    <citation type="submission" date="2016-02" db="EMBL/GenBank/DDBJ databases">
        <title>Genome sequence of Bacillus trypoxylicola KCTC 13244(T).</title>
        <authorList>
            <person name="Jeong H."/>
            <person name="Park S.-H."/>
            <person name="Choi S.-K."/>
        </authorList>
    </citation>
    <scope>NUCLEOTIDE SEQUENCE [LARGE SCALE GENOMIC DNA]</scope>
    <source>
        <strain evidence="4">KCTC 13244</strain>
    </source>
</reference>
<evidence type="ECO:0000256" key="2">
    <source>
        <dbReference type="SAM" id="Phobius"/>
    </source>
</evidence>
<dbReference type="InterPro" id="IPR025194">
    <property type="entry name" value="RodZ-like_C"/>
</dbReference>
<sequence>MSELGQHLKAVREEKGITLEDLQTQTKIQKRYLVAIEEGNFSTLPGIFYARAFIKSYAESIGLDPEELFDQYEKELPNPQKESAELPSRRERSTTSAPIKPNRTRRSPLIPLMAGLLFLAVVAAAAWLVVSNFGNNQSEVIPPDEQNVVEGDFSGVGNEDEDENETDPSDSSDSQEEEEQNEEEEIIEDEAGTLTFTETQGNTAYYELDGEELKVDIIFNGDSYVDIRNSSGDIVYSAQTSSGEESFDYSEEESVLINLGSSSNVEVLINDELVEYELDIPHQKINIEFTAQ</sequence>
<dbReference type="Pfam" id="PF13413">
    <property type="entry name" value="HTH_25"/>
    <property type="match status" value="1"/>
</dbReference>
<evidence type="ECO:0000313" key="5">
    <source>
        <dbReference type="Proteomes" id="UP000075806"/>
    </source>
</evidence>
<feature type="compositionally biased region" description="Basic and acidic residues" evidence="1">
    <location>
        <begin position="76"/>
        <end position="93"/>
    </location>
</feature>